<reference evidence="1 2" key="1">
    <citation type="submission" date="2018-04" db="EMBL/GenBank/DDBJ databases">
        <title>The genome of golden apple snail Pomacea canaliculata provides insight into stress tolerance and invasive adaptation.</title>
        <authorList>
            <person name="Liu C."/>
            <person name="Liu B."/>
            <person name="Ren Y."/>
            <person name="Zhang Y."/>
            <person name="Wang H."/>
            <person name="Li S."/>
            <person name="Jiang F."/>
            <person name="Yin L."/>
            <person name="Zhang G."/>
            <person name="Qian W."/>
            <person name="Fan W."/>
        </authorList>
    </citation>
    <scope>NUCLEOTIDE SEQUENCE [LARGE SCALE GENOMIC DNA]</scope>
    <source>
        <strain evidence="1">SZHN2017</strain>
        <tissue evidence="1">Muscle</tissue>
    </source>
</reference>
<proteinExistence type="predicted"/>
<keyword evidence="2" id="KW-1185">Reference proteome</keyword>
<comment type="caution">
    <text evidence="1">The sequence shown here is derived from an EMBL/GenBank/DDBJ whole genome shotgun (WGS) entry which is preliminary data.</text>
</comment>
<dbReference type="AlphaFoldDB" id="A0A2T7NU71"/>
<sequence length="60" mass="6648">MDLLVSTEYDAAMTHGNVDADIGCTAALVVESEEEKRKVVTPRERAYANIIDRQLQISIP</sequence>
<evidence type="ECO:0000313" key="2">
    <source>
        <dbReference type="Proteomes" id="UP000245119"/>
    </source>
</evidence>
<evidence type="ECO:0000313" key="1">
    <source>
        <dbReference type="EMBL" id="PVD24704.1"/>
    </source>
</evidence>
<name>A0A2T7NU71_POMCA</name>
<gene>
    <name evidence="1" type="ORF">C0Q70_15189</name>
</gene>
<dbReference type="EMBL" id="PZQS01000009">
    <property type="protein sequence ID" value="PVD24704.1"/>
    <property type="molecule type" value="Genomic_DNA"/>
</dbReference>
<accession>A0A2T7NU71</accession>
<organism evidence="1 2">
    <name type="scientific">Pomacea canaliculata</name>
    <name type="common">Golden apple snail</name>
    <dbReference type="NCBI Taxonomy" id="400727"/>
    <lineage>
        <taxon>Eukaryota</taxon>
        <taxon>Metazoa</taxon>
        <taxon>Spiralia</taxon>
        <taxon>Lophotrochozoa</taxon>
        <taxon>Mollusca</taxon>
        <taxon>Gastropoda</taxon>
        <taxon>Caenogastropoda</taxon>
        <taxon>Architaenioglossa</taxon>
        <taxon>Ampullarioidea</taxon>
        <taxon>Ampullariidae</taxon>
        <taxon>Pomacea</taxon>
    </lineage>
</organism>
<dbReference type="Proteomes" id="UP000245119">
    <property type="component" value="Linkage Group LG9"/>
</dbReference>
<protein>
    <submittedName>
        <fullName evidence="1">Uncharacterized protein</fullName>
    </submittedName>
</protein>